<dbReference type="ExpressionAtlas" id="A0A1P8B6L2">
    <property type="expression patterns" value="baseline and differential"/>
</dbReference>
<name>A0A1P8B6L2_ARATH</name>
<organism evidence="2 3">
    <name type="scientific">Arabidopsis thaliana</name>
    <name type="common">Mouse-ear cress</name>
    <dbReference type="NCBI Taxonomy" id="3702"/>
    <lineage>
        <taxon>Eukaryota</taxon>
        <taxon>Viridiplantae</taxon>
        <taxon>Streptophyta</taxon>
        <taxon>Embryophyta</taxon>
        <taxon>Tracheophyta</taxon>
        <taxon>Spermatophyta</taxon>
        <taxon>Magnoliopsida</taxon>
        <taxon>eudicotyledons</taxon>
        <taxon>Gunneridae</taxon>
        <taxon>Pentapetalae</taxon>
        <taxon>rosids</taxon>
        <taxon>malvids</taxon>
        <taxon>Brassicales</taxon>
        <taxon>Brassicaceae</taxon>
        <taxon>Camelineae</taxon>
        <taxon>Arabidopsis</taxon>
    </lineage>
</organism>
<dbReference type="TAIR" id="AT4G24920"/>
<dbReference type="GeneID" id="828594"/>
<dbReference type="OrthoDB" id="1097767at2759"/>
<dbReference type="SMR" id="A0A1P8B6L2"/>
<dbReference type="Proteomes" id="UP000006548">
    <property type="component" value="Chromosome 4"/>
</dbReference>
<dbReference type="AlphaFoldDB" id="A0A1P8B6L2"/>
<accession>A0A1P8B6L2</accession>
<gene>
    <name evidence="1 2" type="ordered locus">At4g24920</name>
    <name evidence="2" type="ORF">F13M23.60</name>
    <name evidence="2" type="ORF">F13M23_60</name>
</gene>
<keyword evidence="3" id="KW-1185">Reference proteome</keyword>
<proteinExistence type="predicted"/>
<dbReference type="Araport" id="AT4G24920"/>
<evidence type="ECO:0000313" key="3">
    <source>
        <dbReference type="Proteomes" id="UP000006548"/>
    </source>
</evidence>
<protein>
    <submittedName>
        <fullName evidence="2">SecE/sec61-gamma protein transport protein</fullName>
    </submittedName>
</protein>
<reference evidence="3" key="2">
    <citation type="journal article" date="2017" name="Plant J.">
        <title>Araport11: a complete reannotation of the Arabidopsis thaliana reference genome.</title>
        <authorList>
            <person name="Cheng C.Y."/>
            <person name="Krishnakumar V."/>
            <person name="Chan A.P."/>
            <person name="Thibaud-Nissen F."/>
            <person name="Schobel S."/>
            <person name="Town C.D."/>
        </authorList>
    </citation>
    <scope>GENOME REANNOTATION</scope>
    <source>
        <strain evidence="3">cv. Columbia</strain>
    </source>
</reference>
<evidence type="ECO:0000313" key="2">
    <source>
        <dbReference type="EMBL" id="ANM67231.1"/>
    </source>
</evidence>
<evidence type="ECO:0000313" key="1">
    <source>
        <dbReference type="Araport" id="AT4G24920"/>
    </source>
</evidence>
<sequence length="97" mass="10859">MGFGQKKQREPTIVLTLLTWHNSVEDRSVIGSSISITNNKNETHKKKKKKEGTWTPLIPSWILLETLPRTAFASLSVVISQIAKNSRKLQSVQQSGS</sequence>
<dbReference type="EMBL" id="CP002687">
    <property type="protein sequence ID" value="ANM67231.1"/>
    <property type="molecule type" value="Genomic_DNA"/>
</dbReference>
<reference evidence="2 3" key="1">
    <citation type="journal article" date="1999" name="Nature">
        <title>Sequence and analysis of chromosome 4 of the plant Arabidopsis thaliana.</title>
        <authorList>
            <consortium name="EU"/>
            <consortium name="CSHL and WU Arabidopsis Sequencing Project"/>
            <person name="Mayer K."/>
            <person name="Schuller C."/>
            <person name="Wambutt R."/>
            <person name="Murphy G."/>
            <person name="Volckaert G."/>
            <person name="Pohl T."/>
            <person name="Dusterhoft A."/>
            <person name="Stiekema W."/>
            <person name="Entian K.D."/>
            <person name="Terryn N."/>
            <person name="Harris B."/>
            <person name="Ansorge W."/>
            <person name="Brandt P."/>
            <person name="Grivell L."/>
            <person name="Rieger M."/>
            <person name="Weichselgartner M."/>
            <person name="de Simone V."/>
            <person name="Obermaier B."/>
            <person name="Mache R."/>
            <person name="Muller M."/>
            <person name="Kreis M."/>
            <person name="Delseny M."/>
            <person name="Puigdomenech P."/>
            <person name="Watson M."/>
            <person name="Schmidtheini T."/>
            <person name="Reichert B."/>
            <person name="Portatelle D."/>
            <person name="Perez-Alonso M."/>
            <person name="Boutry M."/>
            <person name="Bancroft I."/>
            <person name="Vos P."/>
            <person name="Hoheisel J."/>
            <person name="Zimmermann W."/>
            <person name="Wedler H."/>
            <person name="Ridley P."/>
            <person name="Langham S.A."/>
            <person name="McCullagh B."/>
            <person name="Bilham L."/>
            <person name="Robben J."/>
            <person name="Van der Schueren J."/>
            <person name="Grymonprez B."/>
            <person name="Chuang Y.J."/>
            <person name="Vandenbussche F."/>
            <person name="Braeken M."/>
            <person name="Weltjens I."/>
            <person name="Voet M."/>
            <person name="Bastiaens I."/>
            <person name="Aert R."/>
            <person name="Defoor E."/>
            <person name="Weitzenegger T."/>
            <person name="Bothe G."/>
            <person name="Ramsperger U."/>
            <person name="Hilbert H."/>
            <person name="Braun M."/>
            <person name="Holzer E."/>
            <person name="Brandt A."/>
            <person name="Peters S."/>
            <person name="van Staveren M."/>
            <person name="Dirske W."/>
            <person name="Mooijman P."/>
            <person name="Klein Lankhorst R."/>
            <person name="Rose M."/>
            <person name="Hauf J."/>
            <person name="Kotter P."/>
            <person name="Berneiser S."/>
            <person name="Hempel S."/>
            <person name="Feldpausch M."/>
            <person name="Lamberth S."/>
            <person name="Van den Daele H."/>
            <person name="De Keyser A."/>
            <person name="Buysshaert C."/>
            <person name="Gielen J."/>
            <person name="Villarroel R."/>
            <person name="De Clercq R."/>
            <person name="Van Montagu M."/>
            <person name="Rogers J."/>
            <person name="Cronin A."/>
            <person name="Quail M."/>
            <person name="Bray-Allen S."/>
            <person name="Clark L."/>
            <person name="Doggett J."/>
            <person name="Hall S."/>
            <person name="Kay M."/>
            <person name="Lennard N."/>
            <person name="McLay K."/>
            <person name="Mayes R."/>
            <person name="Pettett A."/>
            <person name="Rajandream M.A."/>
            <person name="Lyne M."/>
            <person name="Benes V."/>
            <person name="Rechmann S."/>
            <person name="Borkova D."/>
            <person name="Blocker H."/>
            <person name="Scharfe M."/>
            <person name="Grimm M."/>
            <person name="Lohnert T.H."/>
            <person name="Dose S."/>
            <person name="de Haan M."/>
            <person name="Maarse A."/>
            <person name="Schafer M."/>
            <person name="Muller-Auer S."/>
            <person name="Gabel C."/>
            <person name="Fuchs M."/>
            <person name="Fartmann B."/>
            <person name="Granderath K."/>
            <person name="Dauner D."/>
            <person name="Herzl A."/>
            <person name="Neumann S."/>
            <person name="Argiriou A."/>
            <person name="Vitale D."/>
            <person name="Liguori R."/>
            <person name="Piravandi E."/>
            <person name="Massenet O."/>
            <person name="Quigley F."/>
            <person name="Clabauld G."/>
            <person name="Mundlein A."/>
            <person name="Felber R."/>
            <person name="Schnabl S."/>
            <person name="Hiller R."/>
            <person name="Schmidt W."/>
            <person name="Lecharny A."/>
            <person name="Aubourg S."/>
            <person name="Chefdor F."/>
            <person name="Cooke R."/>
            <person name="Berger C."/>
            <person name="Montfort A."/>
            <person name="Casacuberta E."/>
            <person name="Gibbons T."/>
            <person name="Weber N."/>
            <person name="Vandenbol M."/>
            <person name="Bargues M."/>
            <person name="Terol J."/>
            <person name="Torres A."/>
            <person name="Perez-Perez A."/>
            <person name="Purnelle B."/>
            <person name="Bent E."/>
            <person name="Johnson S."/>
            <person name="Tacon D."/>
            <person name="Jesse T."/>
            <person name="Heijnen L."/>
            <person name="Schwarz S."/>
            <person name="Scholler P."/>
            <person name="Heber S."/>
            <person name="Francs P."/>
            <person name="Bielke C."/>
            <person name="Frishman D."/>
            <person name="Haase D."/>
            <person name="Lemcke K."/>
            <person name="Mewes H.W."/>
            <person name="Stocker S."/>
            <person name="Zaccaria P."/>
            <person name="Bevan M."/>
            <person name="Wilson R.K."/>
            <person name="de la Bastide M."/>
            <person name="Habermann K."/>
            <person name="Parnell L."/>
            <person name="Dedhia N."/>
            <person name="Gnoj L."/>
            <person name="Schutz K."/>
            <person name="Huang E."/>
            <person name="Spiegel L."/>
            <person name="Sehkon M."/>
            <person name="Murray J."/>
            <person name="Sheet P."/>
            <person name="Cordes M."/>
            <person name="Abu-Threideh J."/>
            <person name="Stoneking T."/>
            <person name="Kalicki J."/>
            <person name="Graves T."/>
            <person name="Harmon G."/>
            <person name="Edwards J."/>
            <person name="Latreille P."/>
            <person name="Courtney L."/>
            <person name="Cloud J."/>
            <person name="Abbott A."/>
            <person name="Scott K."/>
            <person name="Johnson D."/>
            <person name="Minx P."/>
            <person name="Bentley D."/>
            <person name="Fulton B."/>
            <person name="Miller N."/>
            <person name="Greco T."/>
            <person name="Kemp K."/>
            <person name="Kramer J."/>
            <person name="Fulton L."/>
            <person name="Mardis E."/>
            <person name="Dante M."/>
            <person name="Pepin K."/>
            <person name="Hillier L."/>
            <person name="Nelson J."/>
            <person name="Spieth J."/>
            <person name="Ryan E."/>
            <person name="Andrews S."/>
            <person name="Geisel C."/>
            <person name="Layman D."/>
            <person name="Du H."/>
            <person name="Ali J."/>
            <person name="Berghoff A."/>
            <person name="Jones K."/>
            <person name="Drone K."/>
            <person name="Cotton M."/>
            <person name="Joshu C."/>
            <person name="Antonoiu B."/>
            <person name="Zidanic M."/>
            <person name="Strong C."/>
            <person name="Sun H."/>
            <person name="Lamar B."/>
            <person name="Yordan C."/>
            <person name="Ma P."/>
            <person name="Zhong J."/>
            <person name="Preston R."/>
            <person name="Vil D."/>
            <person name="Shekher M."/>
            <person name="Matero A."/>
            <person name="Shah R."/>
            <person name="Swaby I.K."/>
            <person name="O'Shaughnessy A."/>
            <person name="Rodriguez M."/>
            <person name="Hoffmann J."/>
            <person name="Till S."/>
            <person name="Granat S."/>
            <person name="Shohdy N."/>
            <person name="Hasegawa A."/>
            <person name="Hameed A."/>
            <person name="Lodhi M."/>
            <person name="Johnson A."/>
            <person name="Chen E."/>
            <person name="Marra M."/>
            <person name="Martienssen R."/>
            <person name="McCombie W.R."/>
        </authorList>
    </citation>
    <scope>NUCLEOTIDE SEQUENCE [LARGE SCALE GENOMIC DNA]</scope>
    <source>
        <strain evidence="3">cv. Columbia</strain>
    </source>
</reference>